<proteinExistence type="predicted"/>
<reference evidence="1" key="2">
    <citation type="submission" date="2022-01" db="EMBL/GenBank/DDBJ databases">
        <authorList>
            <person name="Yamashiro T."/>
            <person name="Shiraishi A."/>
            <person name="Satake H."/>
            <person name="Nakayama K."/>
        </authorList>
    </citation>
    <scope>NUCLEOTIDE SEQUENCE</scope>
</reference>
<comment type="caution">
    <text evidence="1">The sequence shown here is derived from an EMBL/GenBank/DDBJ whole genome shotgun (WGS) entry which is preliminary data.</text>
</comment>
<accession>A0ABQ5H0H5</accession>
<protein>
    <submittedName>
        <fullName evidence="1">Uncharacterized protein</fullName>
    </submittedName>
</protein>
<keyword evidence="2" id="KW-1185">Reference proteome</keyword>
<gene>
    <name evidence="1" type="ORF">Tco_1055722</name>
</gene>
<dbReference type="EMBL" id="BQNB010019077">
    <property type="protein sequence ID" value="GJT81380.1"/>
    <property type="molecule type" value="Genomic_DNA"/>
</dbReference>
<evidence type="ECO:0000313" key="1">
    <source>
        <dbReference type="EMBL" id="GJT81380.1"/>
    </source>
</evidence>
<organism evidence="1 2">
    <name type="scientific">Tanacetum coccineum</name>
    <dbReference type="NCBI Taxonomy" id="301880"/>
    <lineage>
        <taxon>Eukaryota</taxon>
        <taxon>Viridiplantae</taxon>
        <taxon>Streptophyta</taxon>
        <taxon>Embryophyta</taxon>
        <taxon>Tracheophyta</taxon>
        <taxon>Spermatophyta</taxon>
        <taxon>Magnoliopsida</taxon>
        <taxon>eudicotyledons</taxon>
        <taxon>Gunneridae</taxon>
        <taxon>Pentapetalae</taxon>
        <taxon>asterids</taxon>
        <taxon>campanulids</taxon>
        <taxon>Asterales</taxon>
        <taxon>Asteraceae</taxon>
        <taxon>Asteroideae</taxon>
        <taxon>Anthemideae</taxon>
        <taxon>Anthemidinae</taxon>
        <taxon>Tanacetum</taxon>
    </lineage>
</organism>
<reference evidence="1" key="1">
    <citation type="journal article" date="2022" name="Int. J. Mol. Sci.">
        <title>Draft Genome of Tanacetum Coccineum: Genomic Comparison of Closely Related Tanacetum-Family Plants.</title>
        <authorList>
            <person name="Yamashiro T."/>
            <person name="Shiraishi A."/>
            <person name="Nakayama K."/>
            <person name="Satake H."/>
        </authorList>
    </citation>
    <scope>NUCLEOTIDE SEQUENCE</scope>
</reference>
<evidence type="ECO:0000313" key="2">
    <source>
        <dbReference type="Proteomes" id="UP001151760"/>
    </source>
</evidence>
<name>A0ABQ5H0H5_9ASTR</name>
<sequence length="151" mass="18098">MMIIVSEQGMNVEALQTKYPIINWEIYTKGARKYWKIIRVGNYTEVYQFFNDMLKAFGREDLVKLWSLVKEKFTSTEPTKDKEREIWVELKIHHVSTKDGVDIYLLVERKYPLSRGVLTQMLVAKLLVEQDNEISRKLLRKIFMQVERPRR</sequence>
<dbReference type="Proteomes" id="UP001151760">
    <property type="component" value="Unassembled WGS sequence"/>
</dbReference>